<protein>
    <submittedName>
        <fullName evidence="1">Uncharacterized protein</fullName>
    </submittedName>
</protein>
<sequence>MLISCGGRNANERIARARAPGFAIWSPLALPEQTLTKYPVPRYAGSAEHPLPPGTNQTLLPLHSHTIIGQDRNLCDFFTRAPSQALSGVKVERGMLRRVAVAIEETELDPSSNKSRSFASATGRRTHALYVGQEARRPQSPSMGRSQRILCYNYTEVKNKGPAVSQCQAGLGWAGQRWAEGNGLPLRTQRAPRPALILTLFSHRK</sequence>
<organism evidence="1 2">
    <name type="scientific">Aldrovandia affinis</name>
    <dbReference type="NCBI Taxonomy" id="143900"/>
    <lineage>
        <taxon>Eukaryota</taxon>
        <taxon>Metazoa</taxon>
        <taxon>Chordata</taxon>
        <taxon>Craniata</taxon>
        <taxon>Vertebrata</taxon>
        <taxon>Euteleostomi</taxon>
        <taxon>Actinopterygii</taxon>
        <taxon>Neopterygii</taxon>
        <taxon>Teleostei</taxon>
        <taxon>Notacanthiformes</taxon>
        <taxon>Halosauridae</taxon>
        <taxon>Aldrovandia</taxon>
    </lineage>
</organism>
<gene>
    <name evidence="1" type="ORF">AAFF_G00162530</name>
</gene>
<keyword evidence="2" id="KW-1185">Reference proteome</keyword>
<dbReference type="Proteomes" id="UP001221898">
    <property type="component" value="Unassembled WGS sequence"/>
</dbReference>
<dbReference type="AlphaFoldDB" id="A0AAD7SZC5"/>
<proteinExistence type="predicted"/>
<accession>A0AAD7SZC5</accession>
<evidence type="ECO:0000313" key="1">
    <source>
        <dbReference type="EMBL" id="KAJ8411445.1"/>
    </source>
</evidence>
<dbReference type="EMBL" id="JAINUG010000022">
    <property type="protein sequence ID" value="KAJ8411445.1"/>
    <property type="molecule type" value="Genomic_DNA"/>
</dbReference>
<comment type="caution">
    <text evidence="1">The sequence shown here is derived from an EMBL/GenBank/DDBJ whole genome shotgun (WGS) entry which is preliminary data.</text>
</comment>
<evidence type="ECO:0000313" key="2">
    <source>
        <dbReference type="Proteomes" id="UP001221898"/>
    </source>
</evidence>
<reference evidence="1" key="1">
    <citation type="journal article" date="2023" name="Science">
        <title>Genome structures resolve the early diversification of teleost fishes.</title>
        <authorList>
            <person name="Parey E."/>
            <person name="Louis A."/>
            <person name="Montfort J."/>
            <person name="Bouchez O."/>
            <person name="Roques C."/>
            <person name="Iampietro C."/>
            <person name="Lluch J."/>
            <person name="Castinel A."/>
            <person name="Donnadieu C."/>
            <person name="Desvignes T."/>
            <person name="Floi Bucao C."/>
            <person name="Jouanno E."/>
            <person name="Wen M."/>
            <person name="Mejri S."/>
            <person name="Dirks R."/>
            <person name="Jansen H."/>
            <person name="Henkel C."/>
            <person name="Chen W.J."/>
            <person name="Zahm M."/>
            <person name="Cabau C."/>
            <person name="Klopp C."/>
            <person name="Thompson A.W."/>
            <person name="Robinson-Rechavi M."/>
            <person name="Braasch I."/>
            <person name="Lecointre G."/>
            <person name="Bobe J."/>
            <person name="Postlethwait J.H."/>
            <person name="Berthelot C."/>
            <person name="Roest Crollius H."/>
            <person name="Guiguen Y."/>
        </authorList>
    </citation>
    <scope>NUCLEOTIDE SEQUENCE</scope>
    <source>
        <strain evidence="1">NC1722</strain>
    </source>
</reference>
<name>A0AAD7SZC5_9TELE</name>